<accession>A0A543EXZ3</accession>
<dbReference type="GO" id="GO:0004222">
    <property type="term" value="F:metalloendopeptidase activity"/>
    <property type="evidence" value="ECO:0007669"/>
    <property type="project" value="InterPro"/>
</dbReference>
<dbReference type="PROSITE" id="PS50231">
    <property type="entry name" value="RICIN_B_LECTIN"/>
    <property type="match status" value="2"/>
</dbReference>
<organism evidence="11 12">
    <name type="scientific">Nocardia bhagyanarayanae</name>
    <dbReference type="NCBI Taxonomy" id="1215925"/>
    <lineage>
        <taxon>Bacteria</taxon>
        <taxon>Bacillati</taxon>
        <taxon>Actinomycetota</taxon>
        <taxon>Actinomycetes</taxon>
        <taxon>Mycobacteriales</taxon>
        <taxon>Nocardiaceae</taxon>
        <taxon>Nocardia</taxon>
    </lineage>
</organism>
<protein>
    <submittedName>
        <fullName evidence="11">Putative peptidoglycan binding protein</fullName>
    </submittedName>
</protein>
<gene>
    <name evidence="11" type="ORF">FB390_6653</name>
</gene>
<dbReference type="Pfam" id="PF14200">
    <property type="entry name" value="RicinB_lectin_2"/>
    <property type="match status" value="3"/>
</dbReference>
<dbReference type="PANTHER" id="PTHR10201">
    <property type="entry name" value="MATRIX METALLOPROTEINASE"/>
    <property type="match status" value="1"/>
</dbReference>
<dbReference type="SMART" id="SM00458">
    <property type="entry name" value="RICIN"/>
    <property type="match status" value="2"/>
</dbReference>
<dbReference type="Gene3D" id="3.40.390.10">
    <property type="entry name" value="Collagenase (Catalytic Domain)"/>
    <property type="match status" value="1"/>
</dbReference>
<comment type="caution">
    <text evidence="11">The sequence shown here is derived from an EMBL/GenBank/DDBJ whole genome shotgun (WGS) entry which is preliminary data.</text>
</comment>
<dbReference type="GO" id="GO:0008270">
    <property type="term" value="F:zinc ion binding"/>
    <property type="evidence" value="ECO:0007669"/>
    <property type="project" value="InterPro"/>
</dbReference>
<dbReference type="InterPro" id="IPR035992">
    <property type="entry name" value="Ricin_B-like_lectins"/>
</dbReference>
<dbReference type="EMBL" id="VFPG01000002">
    <property type="protein sequence ID" value="TQM26456.1"/>
    <property type="molecule type" value="Genomic_DNA"/>
</dbReference>
<evidence type="ECO:0000313" key="12">
    <source>
        <dbReference type="Proteomes" id="UP000316331"/>
    </source>
</evidence>
<keyword evidence="12" id="KW-1185">Reference proteome</keyword>
<keyword evidence="3" id="KW-0479">Metal-binding</keyword>
<dbReference type="Pfam" id="PF01471">
    <property type="entry name" value="PG_binding_1"/>
    <property type="match status" value="1"/>
</dbReference>
<keyword evidence="2" id="KW-0645">Protease</keyword>
<dbReference type="InterPro" id="IPR002477">
    <property type="entry name" value="Peptidoglycan-bd-like"/>
</dbReference>
<dbReference type="GO" id="GO:0031012">
    <property type="term" value="C:extracellular matrix"/>
    <property type="evidence" value="ECO:0007669"/>
    <property type="project" value="InterPro"/>
</dbReference>
<keyword evidence="7" id="KW-0482">Metalloprotease</keyword>
<evidence type="ECO:0000256" key="5">
    <source>
        <dbReference type="ARBA" id="ARBA00022801"/>
    </source>
</evidence>
<comment type="cofactor">
    <cofactor evidence="1">
        <name>Zn(2+)</name>
        <dbReference type="ChEBI" id="CHEBI:29105"/>
    </cofactor>
</comment>
<evidence type="ECO:0000256" key="7">
    <source>
        <dbReference type="ARBA" id="ARBA00023049"/>
    </source>
</evidence>
<dbReference type="SUPFAM" id="SSF50370">
    <property type="entry name" value="Ricin B-like lectins"/>
    <property type="match status" value="2"/>
</dbReference>
<evidence type="ECO:0000256" key="8">
    <source>
        <dbReference type="ARBA" id="ARBA00023145"/>
    </source>
</evidence>
<dbReference type="PROSITE" id="PS00546">
    <property type="entry name" value="CYSTEINE_SWITCH"/>
    <property type="match status" value="1"/>
</dbReference>
<keyword evidence="6" id="KW-0862">Zinc</keyword>
<feature type="domain" description="Peptidase metallopeptidase" evidence="9">
    <location>
        <begin position="116"/>
        <end position="282"/>
    </location>
</feature>
<evidence type="ECO:0000256" key="3">
    <source>
        <dbReference type="ARBA" id="ARBA00022723"/>
    </source>
</evidence>
<feature type="domain" description="Ricin B lectin" evidence="10">
    <location>
        <begin position="420"/>
        <end position="557"/>
    </location>
</feature>
<dbReference type="SUPFAM" id="SSF47090">
    <property type="entry name" value="PGBD-like"/>
    <property type="match status" value="1"/>
</dbReference>
<dbReference type="CDD" id="cd00161">
    <property type="entry name" value="beta-trefoil_Ricin-like"/>
    <property type="match status" value="2"/>
</dbReference>
<evidence type="ECO:0000256" key="6">
    <source>
        <dbReference type="ARBA" id="ARBA00022833"/>
    </source>
</evidence>
<dbReference type="InterPro" id="IPR036365">
    <property type="entry name" value="PGBD-like_sf"/>
</dbReference>
<dbReference type="PRINTS" id="PR00138">
    <property type="entry name" value="MATRIXIN"/>
</dbReference>
<evidence type="ECO:0000256" key="2">
    <source>
        <dbReference type="ARBA" id="ARBA00022670"/>
    </source>
</evidence>
<dbReference type="SUPFAM" id="SSF55486">
    <property type="entry name" value="Metalloproteases ('zincins'), catalytic domain"/>
    <property type="match status" value="1"/>
</dbReference>
<keyword evidence="4" id="KW-0732">Signal</keyword>
<dbReference type="PANTHER" id="PTHR10201:SF323">
    <property type="entry name" value="MATRIX METALLOPROTEINASE-21"/>
    <property type="match status" value="1"/>
</dbReference>
<dbReference type="Gene3D" id="2.80.10.50">
    <property type="match status" value="3"/>
</dbReference>
<dbReference type="GO" id="GO:0006508">
    <property type="term" value="P:proteolysis"/>
    <property type="evidence" value="ECO:0007669"/>
    <property type="project" value="UniProtKB-KW"/>
</dbReference>
<keyword evidence="5" id="KW-0378">Hydrolase</keyword>
<evidence type="ECO:0000256" key="4">
    <source>
        <dbReference type="ARBA" id="ARBA00022729"/>
    </source>
</evidence>
<evidence type="ECO:0000259" key="10">
    <source>
        <dbReference type="SMART" id="SM00458"/>
    </source>
</evidence>
<sequence length="557" mass="61502">MSVQQAPCEPFVHVAEVADTKFGEATPNFGNVQCFLQRFGYLLEDSKETPESGHGGPARARVTGILDADTSTALARYQDFHGLPVTGLFDTATREMMTRPRCGLPDSAAIPLRFVRACAWRKTWLTYSFDTGTADIAGDDERQAVRNAFVTWAAAAPLAFTEVAPNQHPDVLIRWGNANCGDTDMTGGVAAHADYPPGCGRYGNALPRPVHFNDQQVTFIIGAAANSLDLESVALHEIGHILGLQHSDDPGALMANEAIAFNTMRRALTNDDVEGIRKLYPPTGPLIAKHSSKCLVIAGHSRDNGAEAIQWDYFAGKNVIFRIEWVEKGFYKLIPMHATNKVLDIRDRSTANRAQVQQWEWWGGGNQRFALEPVGHGYYRIVAKDSGRVLDVLDRSESNGAKVIQFDWWGGDNQRWRIGPAPITSMVSRKVVDIKDLSRAPGAQVIQWDYWGGGNQRLRLDPVDPLGSGVYRIMIEHSGMCLDVENHSPAGEARIIQWPYLGTDNQHWLLEKVAFGRVKFVARHSGKCLTVSGDPDLAGAQLVQRTYEGDGSQLWRL</sequence>
<reference evidence="11 12" key="1">
    <citation type="submission" date="2019-06" db="EMBL/GenBank/DDBJ databases">
        <title>Sequencing the genomes of 1000 actinobacteria strains.</title>
        <authorList>
            <person name="Klenk H.-P."/>
        </authorList>
    </citation>
    <scope>NUCLEOTIDE SEQUENCE [LARGE SCALE GENOMIC DNA]</scope>
    <source>
        <strain evidence="11 12">DSM 103495</strain>
    </source>
</reference>
<dbReference type="InterPro" id="IPR000772">
    <property type="entry name" value="Ricin_B_lectin"/>
</dbReference>
<evidence type="ECO:0000256" key="1">
    <source>
        <dbReference type="ARBA" id="ARBA00001947"/>
    </source>
</evidence>
<evidence type="ECO:0000259" key="9">
    <source>
        <dbReference type="SMART" id="SM00235"/>
    </source>
</evidence>
<dbReference type="InterPro" id="IPR006026">
    <property type="entry name" value="Peptidase_Metallo"/>
</dbReference>
<dbReference type="InterPro" id="IPR024079">
    <property type="entry name" value="MetalloPept_cat_dom_sf"/>
</dbReference>
<dbReference type="InterPro" id="IPR021158">
    <property type="entry name" value="Pept_M10A_Zn_BS"/>
</dbReference>
<dbReference type="Proteomes" id="UP000316331">
    <property type="component" value="Unassembled WGS sequence"/>
</dbReference>
<evidence type="ECO:0000313" key="11">
    <source>
        <dbReference type="EMBL" id="TQM26456.1"/>
    </source>
</evidence>
<dbReference type="Pfam" id="PF00413">
    <property type="entry name" value="Peptidase_M10"/>
    <property type="match status" value="1"/>
</dbReference>
<keyword evidence="8" id="KW-0865">Zymogen</keyword>
<feature type="domain" description="Ricin B lectin" evidence="10">
    <location>
        <begin position="281"/>
        <end position="419"/>
    </location>
</feature>
<proteinExistence type="predicted"/>
<dbReference type="InterPro" id="IPR001818">
    <property type="entry name" value="Pept_M10_metallopeptidase"/>
</dbReference>
<name>A0A543EXZ3_9NOCA</name>
<dbReference type="InterPro" id="IPR021190">
    <property type="entry name" value="Pept_M10A"/>
</dbReference>
<dbReference type="SMART" id="SM00235">
    <property type="entry name" value="ZnMc"/>
    <property type="match status" value="1"/>
</dbReference>
<dbReference type="AlphaFoldDB" id="A0A543EXZ3"/>